<sequence length="451" mass="50533">MLPGRYVSNFVQPRVPNGISAELCLCERRDIAVGEVLLRVSQDLSCGRKVSIATDSINVSTDIKEFIESLNPDKKVLLINSKTASRDEVIEFTNDSNTSLDTHSYDVIVYSPSLTSGVSIEKNHFDFGYACFTGQSIESSNAIQMLRRVRPLKNVFVALVEKSGEAVQSTASLEVGQKHFAQIFGDFQPFTNVSKFVNEYVYKLKWNKTYFPYAFEKQLIEYGFDVTYTCSGLNGEVKQGDANKELFDAVLNADCLTKDAYDSMVCKGNLSIDEEASVLAYEICEGLQIDHSGLTLPIIKFWNAGEGRHTLKLYSSILSSEWMGSQYSERDIPHALRRHENVQLLAWDLLLSLSGLEVEQNRVTGSIDASDLCRLQNGMKLLAPILAQLKIISGKHHSFKASLTQIKNAFAKCGIFLEIKRVRVGEGKKIRKLVIDEQMMNIVYEAQSRLI</sequence>
<proteinExistence type="predicted"/>
<organism evidence="2 3">
    <name type="scientific">Vibrio alfacsensis</name>
    <dbReference type="NCBI Taxonomy" id="1074311"/>
    <lineage>
        <taxon>Bacteria</taxon>
        <taxon>Pseudomonadati</taxon>
        <taxon>Pseudomonadota</taxon>
        <taxon>Gammaproteobacteria</taxon>
        <taxon>Vibrionales</taxon>
        <taxon>Vibrionaceae</taxon>
        <taxon>Vibrio</taxon>
    </lineage>
</organism>
<feature type="domain" description="Replication origin-binding protein" evidence="1">
    <location>
        <begin position="38"/>
        <end position="152"/>
    </location>
</feature>
<evidence type="ECO:0000259" key="1">
    <source>
        <dbReference type="Pfam" id="PF02399"/>
    </source>
</evidence>
<gene>
    <name evidence="2" type="ORF">D1115_16995</name>
</gene>
<dbReference type="EMBL" id="CP032094">
    <property type="protein sequence ID" value="AXY02710.1"/>
    <property type="molecule type" value="Genomic_DNA"/>
</dbReference>
<dbReference type="InterPro" id="IPR003450">
    <property type="entry name" value="Replication_origin-bd"/>
</dbReference>
<protein>
    <recommendedName>
        <fullName evidence="1">Replication origin-binding protein domain-containing protein</fullName>
    </recommendedName>
</protein>
<dbReference type="Pfam" id="PF02399">
    <property type="entry name" value="Herpes_ori_bp"/>
    <property type="match status" value="1"/>
</dbReference>
<dbReference type="Proteomes" id="UP000262832">
    <property type="component" value="Chromosome II"/>
</dbReference>
<evidence type="ECO:0000313" key="2">
    <source>
        <dbReference type="EMBL" id="AXY02710.1"/>
    </source>
</evidence>
<reference evidence="2 3" key="1">
    <citation type="submission" date="2018-08" db="EMBL/GenBank/DDBJ databases">
        <title>Genomic taxonomy of the Vibrionaceae family.</title>
        <authorList>
            <person name="Gomez-Gil B."/>
            <person name="Tanaka M."/>
            <person name="Sawabe T."/>
            <person name="Enciso-Ibarra K."/>
        </authorList>
    </citation>
    <scope>NUCLEOTIDE SEQUENCE [LARGE SCALE GENOMIC DNA]</scope>
    <source>
        <strain evidence="2 3">CAIM 1831</strain>
    </source>
</reference>
<name>A0ABN5PMU5_9VIBR</name>
<keyword evidence="3" id="KW-1185">Reference proteome</keyword>
<evidence type="ECO:0000313" key="3">
    <source>
        <dbReference type="Proteomes" id="UP000262832"/>
    </source>
</evidence>
<accession>A0ABN5PMU5</accession>